<name>A0A7C8YVK4_OPUST</name>
<dbReference type="InterPro" id="IPR037237">
    <property type="entry name" value="IlvD/EDD_N"/>
</dbReference>
<feature type="compositionally biased region" description="Low complexity" evidence="1">
    <location>
        <begin position="39"/>
        <end position="59"/>
    </location>
</feature>
<dbReference type="EC" id="4.2.1.9" evidence="2"/>
<proteinExistence type="predicted"/>
<reference evidence="2" key="1">
    <citation type="journal article" date="2013" name="J. Plant Res.">
        <title>Effect of fungi and light on seed germination of three Opuntia species from semiarid lands of central Mexico.</title>
        <authorList>
            <person name="Delgado-Sanchez P."/>
            <person name="Jimenez-Bremont J.F."/>
            <person name="Guerrero-Gonzalez Mde L."/>
            <person name="Flores J."/>
        </authorList>
    </citation>
    <scope>NUCLEOTIDE SEQUENCE</scope>
    <source>
        <tissue evidence="2">Cladode</tissue>
    </source>
</reference>
<keyword evidence="2" id="KW-0456">Lyase</keyword>
<accession>A0A7C8YVK4</accession>
<dbReference type="EMBL" id="GISG01063074">
    <property type="protein sequence ID" value="MBA4627679.1"/>
    <property type="molecule type" value="Transcribed_RNA"/>
</dbReference>
<dbReference type="SUPFAM" id="SSF143975">
    <property type="entry name" value="IlvD/EDD N-terminal domain-like"/>
    <property type="match status" value="1"/>
</dbReference>
<dbReference type="GO" id="GO:0009570">
    <property type="term" value="C:chloroplast stroma"/>
    <property type="evidence" value="ECO:0007669"/>
    <property type="project" value="TreeGrafter"/>
</dbReference>
<reference evidence="2" key="2">
    <citation type="submission" date="2020-07" db="EMBL/GenBank/DDBJ databases">
        <authorList>
            <person name="Vera ALvarez R."/>
            <person name="Arias-Moreno D.M."/>
            <person name="Jimenez-Jacinto V."/>
            <person name="Jimenez-Bremont J.F."/>
            <person name="Swaminathan K."/>
            <person name="Moose S.P."/>
            <person name="Guerrero-Gonzalez M.L."/>
            <person name="Marino-Ramirez L."/>
            <person name="Landsman D."/>
            <person name="Rodriguez-Kessler M."/>
            <person name="Delgado-Sanchez P."/>
        </authorList>
    </citation>
    <scope>NUCLEOTIDE SEQUENCE</scope>
    <source>
        <tissue evidence="2">Cladode</tissue>
    </source>
</reference>
<evidence type="ECO:0000256" key="1">
    <source>
        <dbReference type="SAM" id="MobiDB-lite"/>
    </source>
</evidence>
<dbReference type="InterPro" id="IPR050165">
    <property type="entry name" value="DHAD_IlvD/Edd"/>
</dbReference>
<dbReference type="PANTHER" id="PTHR21000">
    <property type="entry name" value="DIHYDROXY-ACID DEHYDRATASE DAD"/>
    <property type="match status" value="1"/>
</dbReference>
<dbReference type="GO" id="GO:0009082">
    <property type="term" value="P:branched-chain amino acid biosynthetic process"/>
    <property type="evidence" value="ECO:0007669"/>
    <property type="project" value="TreeGrafter"/>
</dbReference>
<organism evidence="2">
    <name type="scientific">Opuntia streptacantha</name>
    <name type="common">Prickly pear cactus</name>
    <name type="synonym">Opuntia cardona</name>
    <dbReference type="NCBI Taxonomy" id="393608"/>
    <lineage>
        <taxon>Eukaryota</taxon>
        <taxon>Viridiplantae</taxon>
        <taxon>Streptophyta</taxon>
        <taxon>Embryophyta</taxon>
        <taxon>Tracheophyta</taxon>
        <taxon>Spermatophyta</taxon>
        <taxon>Magnoliopsida</taxon>
        <taxon>eudicotyledons</taxon>
        <taxon>Gunneridae</taxon>
        <taxon>Pentapetalae</taxon>
        <taxon>Caryophyllales</taxon>
        <taxon>Cactineae</taxon>
        <taxon>Cactaceae</taxon>
        <taxon>Opuntioideae</taxon>
        <taxon>Opuntia</taxon>
    </lineage>
</organism>
<protein>
    <submittedName>
        <fullName evidence="2">Dihydroxy-acid dehydratase</fullName>
        <ecNumber evidence="2">4.2.1.9</ecNumber>
    </submittedName>
</protein>
<dbReference type="EMBL" id="GISG01063073">
    <property type="protein sequence ID" value="MBA4627678.1"/>
    <property type="molecule type" value="Transcribed_RNA"/>
</dbReference>
<dbReference type="GO" id="GO:0004160">
    <property type="term" value="F:dihydroxy-acid dehydratase activity"/>
    <property type="evidence" value="ECO:0007669"/>
    <property type="project" value="UniProtKB-EC"/>
</dbReference>
<feature type="compositionally biased region" description="Basic residues" evidence="1">
    <location>
        <begin position="62"/>
        <end position="71"/>
    </location>
</feature>
<evidence type="ECO:0000313" key="2">
    <source>
        <dbReference type="EMBL" id="MBA4627679.1"/>
    </source>
</evidence>
<feature type="region of interest" description="Disordered" evidence="1">
    <location>
        <begin position="39"/>
        <end position="76"/>
    </location>
</feature>
<dbReference type="AlphaFoldDB" id="A0A7C8YVK4"/>
<dbReference type="EMBL" id="GISG01063076">
    <property type="protein sequence ID" value="MBA4627680.1"/>
    <property type="molecule type" value="Transcribed_RNA"/>
</dbReference>
<sequence>MQASPITPTISLILATPNSPKTSIISHNWCPLRCGSIRASSAPSTPTAPSPSTSTSDSSNKLNKHSSRITKPKSQGGSQAILYGVGLTDDDLHKPQVGISSVWFEGNTCNMHLLSLAEAVKG</sequence>
<dbReference type="PANTHER" id="PTHR21000:SF5">
    <property type="entry name" value="DIHYDROXY-ACID DEHYDRATASE, MITOCHONDRIAL"/>
    <property type="match status" value="1"/>
</dbReference>